<proteinExistence type="predicted"/>
<reference evidence="1" key="1">
    <citation type="submission" date="2022-11" db="EMBL/GenBank/DDBJ databases">
        <title>beta-Carotene-producing bacterium, Jeongeuplla avenae sp. nov., alleviates the salt stress of Arabidopsis seedlings.</title>
        <authorList>
            <person name="Jiang L."/>
            <person name="Lee J."/>
        </authorList>
    </citation>
    <scope>NUCLEOTIDE SEQUENCE</scope>
    <source>
        <strain evidence="1">DY_R2A_6</strain>
    </source>
</reference>
<evidence type="ECO:0000313" key="2">
    <source>
        <dbReference type="Proteomes" id="UP001163223"/>
    </source>
</evidence>
<accession>A0ACD4NSU6</accession>
<dbReference type="Proteomes" id="UP001163223">
    <property type="component" value="Chromosome"/>
</dbReference>
<dbReference type="EMBL" id="CP113520">
    <property type="protein sequence ID" value="WAJ29838.1"/>
    <property type="molecule type" value="Genomic_DNA"/>
</dbReference>
<name>A0ACD4NSU6_9HYPH</name>
<organism evidence="1 2">
    <name type="scientific">Antarcticirhabdus aurantiaca</name>
    <dbReference type="NCBI Taxonomy" id="2606717"/>
    <lineage>
        <taxon>Bacteria</taxon>
        <taxon>Pseudomonadati</taxon>
        <taxon>Pseudomonadota</taxon>
        <taxon>Alphaproteobacteria</taxon>
        <taxon>Hyphomicrobiales</taxon>
        <taxon>Aurantimonadaceae</taxon>
        <taxon>Antarcticirhabdus</taxon>
    </lineage>
</organism>
<keyword evidence="2" id="KW-1185">Reference proteome</keyword>
<protein>
    <submittedName>
        <fullName evidence="1">STAS domain-containing protein</fullName>
    </submittedName>
</protein>
<sequence length="97" mass="10055">MASTATFDFGMSCLLPQAEVLRYALIGKLGKLRSKSLVLDLSKVETADISLVQILLSLKKSAAAKGVALEMRSSPTVDSLLSRAGVAPFGATGGGKE</sequence>
<evidence type="ECO:0000313" key="1">
    <source>
        <dbReference type="EMBL" id="WAJ29838.1"/>
    </source>
</evidence>
<gene>
    <name evidence="1" type="ORF">OXU80_06345</name>
</gene>